<dbReference type="Proteomes" id="UP001466331">
    <property type="component" value="Unassembled WGS sequence"/>
</dbReference>
<dbReference type="PANTHER" id="PTHR38686">
    <property type="entry name" value="APOLIPOPROTEIN N-ACYLTRANSFERASE"/>
    <property type="match status" value="1"/>
</dbReference>
<keyword evidence="3 9" id="KW-1003">Cell membrane</keyword>
<evidence type="ECO:0000256" key="3">
    <source>
        <dbReference type="ARBA" id="ARBA00022475"/>
    </source>
</evidence>
<reference evidence="11 12" key="1">
    <citation type="submission" date="2024-03" db="EMBL/GenBank/DDBJ databases">
        <title>Ignisphaera cupida sp. nov., a hyperthermophilic hydrolytic archaeon from a hot spring of Kamchatka, and proposal of Ignisphaeraceae fam. nov.</title>
        <authorList>
            <person name="Podosokorskaya O.A."/>
            <person name="Elcheninov A.G."/>
            <person name="Maltseva A.I."/>
            <person name="Zayulina K.S."/>
            <person name="Novikov A."/>
            <person name="Merkel A.Y."/>
        </authorList>
    </citation>
    <scope>NUCLEOTIDE SEQUENCE [LARGE SCALE GENOMIC DNA]</scope>
    <source>
        <strain evidence="11 12">38H-sp</strain>
    </source>
</reference>
<keyword evidence="12" id="KW-1185">Reference proteome</keyword>
<sequence>MKKLLSFFEGRSISKRFFLVLCSAVLFALSFPNPLVRGGIGVLGFFALLPIFPVIRHSSWKTIWLYGLYHGFASYALYNFWLATFHPLAIFIVPPIYAFYGIFLFLALKLAIYFFPNRGYILQTFIWVAYEYLKTTGFLGYPYGIIGYSQYAFIPFIQIASLGGVWPVSLMVVFPSAFWGNLLASSNVSLSLKQEKIPALVYVGLFTLILIYGFFSQVDYSASPTWRVALVQHNKDPWKGGLVAYRDGFNRLRRLSEDAIKESPDLDAVIWSETAFVPSLYWHMYVRTNPLSTRLVEELLAYLESRKGYTFVFGNDDGRPVRIDDGKVERIDYNGVYAYINGKLSEPPYRKLHLVPFTEHFPYEKQLPFLYNLLKNADTHFWEKGTDYTIFDDGKARFFTLVCFEDTFGYLAREFIKRGAQVIINVGNDSWAGVVSNEMQHMTVALFRAIENRRFFARATNGGMTVVISPNGRILAQLEPFTEDYLIYDIPVYDSVTTLYTLWGDWFAYLSLYASVLALAAGFVLRLIKKGRAD</sequence>
<evidence type="ECO:0000313" key="11">
    <source>
        <dbReference type="EMBL" id="MEM5948807.1"/>
    </source>
</evidence>
<comment type="caution">
    <text evidence="11">The sequence shown here is derived from an EMBL/GenBank/DDBJ whole genome shotgun (WGS) entry which is preliminary data.</text>
</comment>
<comment type="subcellular location">
    <subcellularLocation>
        <location evidence="1 9">Cell membrane</location>
        <topology evidence="1 9">Multi-pass membrane protein</topology>
    </subcellularLocation>
</comment>
<dbReference type="InterPro" id="IPR045378">
    <property type="entry name" value="LNT_N"/>
</dbReference>
<dbReference type="Gene3D" id="3.60.110.10">
    <property type="entry name" value="Carbon-nitrogen hydrolase"/>
    <property type="match status" value="1"/>
</dbReference>
<feature type="domain" description="CN hydrolase" evidence="10">
    <location>
        <begin position="226"/>
        <end position="492"/>
    </location>
</feature>
<evidence type="ECO:0000256" key="1">
    <source>
        <dbReference type="ARBA" id="ARBA00004651"/>
    </source>
</evidence>
<feature type="transmembrane region" description="Helical" evidence="9">
    <location>
        <begin position="40"/>
        <end position="56"/>
    </location>
</feature>
<evidence type="ECO:0000259" key="10">
    <source>
        <dbReference type="PROSITE" id="PS50263"/>
    </source>
</evidence>
<evidence type="ECO:0000256" key="2">
    <source>
        <dbReference type="ARBA" id="ARBA00010065"/>
    </source>
</evidence>
<dbReference type="EC" id="2.3.1.269" evidence="9"/>
<dbReference type="InterPro" id="IPR036526">
    <property type="entry name" value="C-N_Hydrolase_sf"/>
</dbReference>
<evidence type="ECO:0000256" key="4">
    <source>
        <dbReference type="ARBA" id="ARBA00022679"/>
    </source>
</evidence>
<dbReference type="InterPro" id="IPR003010">
    <property type="entry name" value="C-N_Hydrolase"/>
</dbReference>
<dbReference type="Pfam" id="PF20154">
    <property type="entry name" value="LNT_N"/>
    <property type="match status" value="1"/>
</dbReference>
<comment type="similarity">
    <text evidence="2 9">Belongs to the CN hydrolase family. Apolipoprotein N-acyltransferase subfamily.</text>
</comment>
<dbReference type="SUPFAM" id="SSF56317">
    <property type="entry name" value="Carbon-nitrogen hydrolase"/>
    <property type="match status" value="1"/>
</dbReference>
<dbReference type="RefSeq" id="WP_420070257.1">
    <property type="nucleotide sequence ID" value="NZ_JBCHKQ010000005.1"/>
</dbReference>
<feature type="transmembrane region" description="Helical" evidence="9">
    <location>
        <begin position="88"/>
        <end position="108"/>
    </location>
</feature>
<evidence type="ECO:0000256" key="6">
    <source>
        <dbReference type="ARBA" id="ARBA00022989"/>
    </source>
</evidence>
<keyword evidence="4 9" id="KW-0808">Transferase</keyword>
<keyword evidence="6 9" id="KW-1133">Transmembrane helix</keyword>
<dbReference type="PROSITE" id="PS50263">
    <property type="entry name" value="CN_HYDROLASE"/>
    <property type="match status" value="1"/>
</dbReference>
<dbReference type="InterPro" id="IPR004563">
    <property type="entry name" value="Apolipo_AcylTrfase"/>
</dbReference>
<feature type="transmembrane region" description="Helical" evidence="9">
    <location>
        <begin position="63"/>
        <end position="82"/>
    </location>
</feature>
<dbReference type="CDD" id="cd07571">
    <property type="entry name" value="ALP_N-acyl_transferase"/>
    <property type="match status" value="1"/>
</dbReference>
<keyword evidence="8 9" id="KW-0012">Acyltransferase</keyword>
<accession>A0ABU9UDQ6</accession>
<protein>
    <recommendedName>
        <fullName evidence="9">Apolipoprotein N-acyltransferase</fullName>
        <shortName evidence="9">ALP N-acyltransferase</shortName>
        <ecNumber evidence="9">2.3.1.269</ecNumber>
    </recommendedName>
</protein>
<comment type="pathway">
    <text evidence="9">Protein modification; lipoprotein biosynthesis (N-acyl transfer).</text>
</comment>
<feature type="transmembrane region" description="Helical" evidence="9">
    <location>
        <begin position="120"/>
        <end position="141"/>
    </location>
</feature>
<evidence type="ECO:0000256" key="5">
    <source>
        <dbReference type="ARBA" id="ARBA00022692"/>
    </source>
</evidence>
<gene>
    <name evidence="9 11" type="primary">lnt</name>
    <name evidence="11" type="ORF">WKV44_09675</name>
</gene>
<evidence type="ECO:0000313" key="12">
    <source>
        <dbReference type="Proteomes" id="UP001466331"/>
    </source>
</evidence>
<evidence type="ECO:0000256" key="7">
    <source>
        <dbReference type="ARBA" id="ARBA00023136"/>
    </source>
</evidence>
<name>A0ABU9UDQ6_9SPIR</name>
<dbReference type="NCBIfam" id="TIGR00546">
    <property type="entry name" value="lnt"/>
    <property type="match status" value="1"/>
</dbReference>
<dbReference type="Pfam" id="PF00795">
    <property type="entry name" value="CN_hydrolase"/>
    <property type="match status" value="1"/>
</dbReference>
<dbReference type="GO" id="GO:0016746">
    <property type="term" value="F:acyltransferase activity"/>
    <property type="evidence" value="ECO:0007669"/>
    <property type="project" value="UniProtKB-KW"/>
</dbReference>
<comment type="catalytic activity">
    <reaction evidence="9">
        <text>N-terminal S-1,2-diacyl-sn-glyceryl-L-cysteinyl-[lipoprotein] + a glycerophospholipid = N-acyl-S-1,2-diacyl-sn-glyceryl-L-cysteinyl-[lipoprotein] + a 2-acyl-sn-glycero-3-phospholipid + H(+)</text>
        <dbReference type="Rhea" id="RHEA:48228"/>
        <dbReference type="Rhea" id="RHEA-COMP:14681"/>
        <dbReference type="Rhea" id="RHEA-COMP:14684"/>
        <dbReference type="ChEBI" id="CHEBI:15378"/>
        <dbReference type="ChEBI" id="CHEBI:136912"/>
        <dbReference type="ChEBI" id="CHEBI:140656"/>
        <dbReference type="ChEBI" id="CHEBI:140657"/>
        <dbReference type="ChEBI" id="CHEBI:140660"/>
        <dbReference type="EC" id="2.3.1.269"/>
    </reaction>
</comment>
<keyword evidence="7 9" id="KW-0472">Membrane</keyword>
<evidence type="ECO:0000256" key="8">
    <source>
        <dbReference type="ARBA" id="ARBA00023315"/>
    </source>
</evidence>
<feature type="transmembrane region" description="Helical" evidence="9">
    <location>
        <begin position="506"/>
        <end position="528"/>
    </location>
</feature>
<keyword evidence="5 9" id="KW-0812">Transmembrane</keyword>
<proteinExistence type="inferred from homology"/>
<organism evidence="11 12">
    <name type="scientific">Rarispira pelagica</name>
    <dbReference type="NCBI Taxonomy" id="3141764"/>
    <lineage>
        <taxon>Bacteria</taxon>
        <taxon>Pseudomonadati</taxon>
        <taxon>Spirochaetota</taxon>
        <taxon>Spirochaetia</taxon>
        <taxon>Winmispirales</taxon>
        <taxon>Winmispiraceae</taxon>
        <taxon>Rarispira</taxon>
    </lineage>
</organism>
<comment type="function">
    <text evidence="9">Catalyzes the phospholipid dependent N-acylation of the N-terminal cysteine of apolipoprotein, the last step in lipoprotein maturation.</text>
</comment>
<feature type="transmembrane region" description="Helical" evidence="9">
    <location>
        <begin position="153"/>
        <end position="178"/>
    </location>
</feature>
<dbReference type="PANTHER" id="PTHR38686:SF1">
    <property type="entry name" value="APOLIPOPROTEIN N-ACYLTRANSFERASE"/>
    <property type="match status" value="1"/>
</dbReference>
<dbReference type="HAMAP" id="MF_01148">
    <property type="entry name" value="Lnt"/>
    <property type="match status" value="1"/>
</dbReference>
<feature type="transmembrane region" description="Helical" evidence="9">
    <location>
        <begin position="199"/>
        <end position="215"/>
    </location>
</feature>
<dbReference type="EMBL" id="JBCHKQ010000005">
    <property type="protein sequence ID" value="MEM5948807.1"/>
    <property type="molecule type" value="Genomic_DNA"/>
</dbReference>
<evidence type="ECO:0000256" key="9">
    <source>
        <dbReference type="HAMAP-Rule" id="MF_01148"/>
    </source>
</evidence>